<accession>A0A165ZYH2</accession>
<protein>
    <submittedName>
        <fullName evidence="2">Uncharacterized protein</fullName>
    </submittedName>
</protein>
<name>A0A165ZYH2_9AGAM</name>
<dbReference type="Proteomes" id="UP000076798">
    <property type="component" value="Unassembled WGS sequence"/>
</dbReference>
<dbReference type="OrthoDB" id="17089at2759"/>
<feature type="compositionally biased region" description="Polar residues" evidence="1">
    <location>
        <begin position="40"/>
        <end position="55"/>
    </location>
</feature>
<gene>
    <name evidence="2" type="ORF">SISSUDRAFT_991393</name>
</gene>
<dbReference type="PANTHER" id="PTHR28106:SF1">
    <property type="entry name" value="MITOCHONDRIAL ATPASE COMPLEX SUBUNIT ATP10"/>
    <property type="match status" value="1"/>
</dbReference>
<proteinExistence type="predicted"/>
<dbReference type="InterPro" id="IPR007849">
    <property type="entry name" value="ATP10"/>
</dbReference>
<dbReference type="GO" id="GO:0005743">
    <property type="term" value="C:mitochondrial inner membrane"/>
    <property type="evidence" value="ECO:0007669"/>
    <property type="project" value="TreeGrafter"/>
</dbReference>
<reference evidence="2 3" key="1">
    <citation type="journal article" date="2016" name="Mol. Biol. Evol.">
        <title>Comparative Genomics of Early-Diverging Mushroom-Forming Fungi Provides Insights into the Origins of Lignocellulose Decay Capabilities.</title>
        <authorList>
            <person name="Nagy L.G."/>
            <person name="Riley R."/>
            <person name="Tritt A."/>
            <person name="Adam C."/>
            <person name="Daum C."/>
            <person name="Floudas D."/>
            <person name="Sun H."/>
            <person name="Yadav J.S."/>
            <person name="Pangilinan J."/>
            <person name="Larsson K.H."/>
            <person name="Matsuura K."/>
            <person name="Barry K."/>
            <person name="Labutti K."/>
            <person name="Kuo R."/>
            <person name="Ohm R.A."/>
            <person name="Bhattacharya S.S."/>
            <person name="Shirouzu T."/>
            <person name="Yoshinaga Y."/>
            <person name="Martin F.M."/>
            <person name="Grigoriev I.V."/>
            <person name="Hibbett D.S."/>
        </authorList>
    </citation>
    <scope>NUCLEOTIDE SEQUENCE [LARGE SCALE GENOMIC DNA]</scope>
    <source>
        <strain evidence="2 3">HHB10207 ss-3</strain>
    </source>
</reference>
<sequence>MLKSVFISKARSQALKNVLSTSRYPLLVPRRRHGGLTTKLHPTQSRPLSTTSSRVETAKDATATSTPQTPSNFSSSTSSDSSPSTSSTLSTSTSSESDEAQPETPLDFLQRPLGVHDPPTSVPLSWSEKKSRFLSYEHHLKQRSHLIDETKKGYFAEFNQLKKNGGKTWIAPPVLIREDASLYFPDMKGKMLASSGDVLHTSDMCRGKISLMGMLTTRMSESHVASFIEPTIEEYKTNPLFQLVQINLQENILKSFLVSLSLSNLRKLVPEDQQSTYLISSQNMEYDRQPLGMTNKHIGYVYLVDENLKVRWAGCGFARGEERDSLRTCTGVLLKRLSQLQKK</sequence>
<organism evidence="2 3">
    <name type="scientific">Sistotremastrum suecicum HHB10207 ss-3</name>
    <dbReference type="NCBI Taxonomy" id="1314776"/>
    <lineage>
        <taxon>Eukaryota</taxon>
        <taxon>Fungi</taxon>
        <taxon>Dikarya</taxon>
        <taxon>Basidiomycota</taxon>
        <taxon>Agaricomycotina</taxon>
        <taxon>Agaricomycetes</taxon>
        <taxon>Sistotremastrales</taxon>
        <taxon>Sistotremastraceae</taxon>
        <taxon>Sistotremastrum</taxon>
    </lineage>
</organism>
<dbReference type="GO" id="GO:0033615">
    <property type="term" value="P:mitochondrial proton-transporting ATP synthase complex assembly"/>
    <property type="evidence" value="ECO:0007669"/>
    <property type="project" value="TreeGrafter"/>
</dbReference>
<evidence type="ECO:0000313" key="2">
    <source>
        <dbReference type="EMBL" id="KZT34766.1"/>
    </source>
</evidence>
<evidence type="ECO:0000256" key="1">
    <source>
        <dbReference type="SAM" id="MobiDB-lite"/>
    </source>
</evidence>
<dbReference type="PANTHER" id="PTHR28106">
    <property type="entry name" value="MITOCHONDRIAL ATPASE COMPLEX SUBUNIT ATP10"/>
    <property type="match status" value="1"/>
</dbReference>
<evidence type="ECO:0000313" key="3">
    <source>
        <dbReference type="Proteomes" id="UP000076798"/>
    </source>
</evidence>
<dbReference type="AlphaFoldDB" id="A0A165ZYH2"/>
<dbReference type="Pfam" id="PF05176">
    <property type="entry name" value="ATP-synt_10"/>
    <property type="match status" value="1"/>
</dbReference>
<feature type="compositionally biased region" description="Low complexity" evidence="1">
    <location>
        <begin position="64"/>
        <end position="95"/>
    </location>
</feature>
<feature type="region of interest" description="Disordered" evidence="1">
    <location>
        <begin position="30"/>
        <end position="103"/>
    </location>
</feature>
<keyword evidence="3" id="KW-1185">Reference proteome</keyword>
<dbReference type="STRING" id="1314776.A0A165ZYH2"/>
<dbReference type="EMBL" id="KV428166">
    <property type="protein sequence ID" value="KZT34766.1"/>
    <property type="molecule type" value="Genomic_DNA"/>
</dbReference>